<sequence length="432" mass="47023">MVKAGKDELSNKVDMSSLQAKADADEVHRLEQHTLELLRRLDLQTKEMHDGFASVDGKLDKRIDKVAHWCLKHLRREFKNNGGHDEARDGADIGKVKCLVCDQVVIQHTETEIVHGGPPMKNVIKPYHVPLAPNQTYHNQQPQYNQQYNQQSHLQPRPRSASPPPSRGKGYGTGATQPAQQYGERFQPGYTYGHTETVTMPKIKSAQGNTLPNVPGAHPSAHPNTATATSTVANPLSKQNKLAPVAGTTSPKQTGPVLPGGEGADNNAQFNEEVEQTEEFNYRVETDVGAPNQGGSSPQNANTNGTANASAQKATQEGPMRISHAQLHGNNNNHTGHSSGHQTPVLGSSATQAILQQQMLQLNVQQDGNNHFRDLEERFGTGKRNVISSSTKQLNYKYDTSSSGRPSTAPAKRGMTGSKFKSSTGRPMAFEE</sequence>
<proteinExistence type="predicted"/>
<feature type="compositionally biased region" description="Polar residues" evidence="1">
    <location>
        <begin position="222"/>
        <end position="240"/>
    </location>
</feature>
<gene>
    <name evidence="2" type="ORF">SELO1098_LOCUS16571</name>
</gene>
<reference evidence="2" key="1">
    <citation type="submission" date="2021-01" db="EMBL/GenBank/DDBJ databases">
        <authorList>
            <person name="Corre E."/>
            <person name="Pelletier E."/>
            <person name="Niang G."/>
            <person name="Scheremetjew M."/>
            <person name="Finn R."/>
            <person name="Kale V."/>
            <person name="Holt S."/>
            <person name="Cochrane G."/>
            <person name="Meng A."/>
            <person name="Brown T."/>
            <person name="Cohen L."/>
        </authorList>
    </citation>
    <scope>NUCLEOTIDE SEQUENCE</scope>
    <source>
        <strain evidence="2">CCAP 955/1</strain>
    </source>
</reference>
<feature type="compositionally biased region" description="Low complexity" evidence="1">
    <location>
        <begin position="300"/>
        <end position="311"/>
    </location>
</feature>
<name>A0A7S3H7X8_9STRA</name>
<feature type="region of interest" description="Disordered" evidence="1">
    <location>
        <begin position="396"/>
        <end position="432"/>
    </location>
</feature>
<feature type="region of interest" description="Disordered" evidence="1">
    <location>
        <begin position="147"/>
        <end position="181"/>
    </location>
</feature>
<protein>
    <submittedName>
        <fullName evidence="2">Uncharacterized protein</fullName>
    </submittedName>
</protein>
<dbReference type="EMBL" id="HBIC01032577">
    <property type="protein sequence ID" value="CAE0287728.1"/>
    <property type="molecule type" value="Transcribed_RNA"/>
</dbReference>
<organism evidence="2">
    <name type="scientific">Spumella elongata</name>
    <dbReference type="NCBI Taxonomy" id="89044"/>
    <lineage>
        <taxon>Eukaryota</taxon>
        <taxon>Sar</taxon>
        <taxon>Stramenopiles</taxon>
        <taxon>Ochrophyta</taxon>
        <taxon>Chrysophyceae</taxon>
        <taxon>Chromulinales</taxon>
        <taxon>Chromulinaceae</taxon>
        <taxon>Spumella</taxon>
    </lineage>
</organism>
<feature type="region of interest" description="Disordered" evidence="1">
    <location>
        <begin position="287"/>
        <end position="318"/>
    </location>
</feature>
<feature type="compositionally biased region" description="Polar residues" evidence="1">
    <location>
        <begin position="396"/>
        <end position="406"/>
    </location>
</feature>
<evidence type="ECO:0000256" key="1">
    <source>
        <dbReference type="SAM" id="MobiDB-lite"/>
    </source>
</evidence>
<dbReference type="AlphaFoldDB" id="A0A7S3H7X8"/>
<accession>A0A7S3H7X8</accession>
<feature type="region of interest" description="Disordered" evidence="1">
    <location>
        <begin position="206"/>
        <end position="267"/>
    </location>
</feature>
<evidence type="ECO:0000313" key="2">
    <source>
        <dbReference type="EMBL" id="CAE0287728.1"/>
    </source>
</evidence>